<proteinExistence type="predicted"/>
<reference evidence="1" key="1">
    <citation type="submission" date="2015-07" db="EMBL/GenBank/DDBJ databases">
        <title>MeaNS - Measles Nucleotide Surveillance Program.</title>
        <authorList>
            <person name="Tran T."/>
            <person name="Druce J."/>
        </authorList>
    </citation>
    <scope>NUCLEOTIDE SEQUENCE</scope>
    <source>
        <strain evidence="1">UCB-OBI-ISO-001</strain>
        <tissue evidence="1">Gonad</tissue>
    </source>
</reference>
<dbReference type="PANTHER" id="PTHR45913:SF11">
    <property type="entry name" value="EPM2A-INTERACTING PROTEIN 1"/>
    <property type="match status" value="1"/>
</dbReference>
<organism evidence="1">
    <name type="scientific">Octopus bimaculoides</name>
    <name type="common">California two-spotted octopus</name>
    <dbReference type="NCBI Taxonomy" id="37653"/>
    <lineage>
        <taxon>Eukaryota</taxon>
        <taxon>Metazoa</taxon>
        <taxon>Spiralia</taxon>
        <taxon>Lophotrochozoa</taxon>
        <taxon>Mollusca</taxon>
        <taxon>Cephalopoda</taxon>
        <taxon>Coleoidea</taxon>
        <taxon>Octopodiformes</taxon>
        <taxon>Octopoda</taxon>
        <taxon>Incirrata</taxon>
        <taxon>Octopodidae</taxon>
        <taxon>Octopus</taxon>
    </lineage>
</organism>
<accession>A0A0L8GEV5</accession>
<protein>
    <recommendedName>
        <fullName evidence="2">DUF4371 domain-containing protein</fullName>
    </recommendedName>
</protein>
<dbReference type="AlphaFoldDB" id="A0A0L8GEV5"/>
<name>A0A0L8GEV5_OCTBM</name>
<dbReference type="OrthoDB" id="6145562at2759"/>
<dbReference type="STRING" id="37653.A0A0L8GEV5"/>
<dbReference type="PANTHER" id="PTHR45913">
    <property type="entry name" value="EPM2A-INTERACTING PROTEIN 1"/>
    <property type="match status" value="1"/>
</dbReference>
<gene>
    <name evidence="1" type="ORF">OCBIM_22034822mg</name>
</gene>
<evidence type="ECO:0008006" key="2">
    <source>
        <dbReference type="Google" id="ProtNLM"/>
    </source>
</evidence>
<dbReference type="EMBL" id="KQ422187">
    <property type="protein sequence ID" value="KOF75389.1"/>
    <property type="molecule type" value="Genomic_DNA"/>
</dbReference>
<sequence>MAKRKVDAENRTFQIRWETEYMFTDMDEYNLKRHYETKHQDKYKYLPTEQKQRKLIEKGKDFVAYSLAVDETTDTTDTAQLAIFIRGVDSNLFVMEEILDIKSMHGTRGKDLFEKNMLEYGAPAMCGNKRGLVGRIRLKMQVENCAGELTTYHCIIHRETLCSKAFKIRHVTSTVTQTVNFMRVKGLNHRQFQSFLREIHSEFADVPYHLEVRWLSLGKVLNTVFVVVEEIGQFMDIMLSQVSATVFPKQHFADKLRASRTEFARRFSDFKAQKNNFELLRNLFAVNGETAPCNGTLKAKYDSVGPAQFTCFIPETITQLRLHAARTLFLFGIIYLSEQLFSVMKMNKTSHRNCLTDDHQQPILRVST</sequence>
<evidence type="ECO:0000313" key="1">
    <source>
        <dbReference type="EMBL" id="KOF75389.1"/>
    </source>
</evidence>